<gene>
    <name evidence="1" type="ORF">B7P33_03435</name>
</gene>
<keyword evidence="2" id="KW-1185">Reference proteome</keyword>
<reference evidence="1 2" key="1">
    <citation type="submission" date="2017-04" db="EMBL/GenBank/DDBJ databases">
        <title>A new member of the family Flavobacteriaceae isolated from ascidians.</title>
        <authorList>
            <person name="Chen L."/>
        </authorList>
    </citation>
    <scope>NUCLEOTIDE SEQUENCE [LARGE SCALE GENOMIC DNA]</scope>
    <source>
        <strain evidence="1 2">HQA918</strain>
    </source>
</reference>
<dbReference type="Proteomes" id="UP000219559">
    <property type="component" value="Unassembled WGS sequence"/>
</dbReference>
<protein>
    <submittedName>
        <fullName evidence="1">Uncharacterized protein</fullName>
    </submittedName>
</protein>
<dbReference type="EMBL" id="NBWU01000001">
    <property type="protein sequence ID" value="PCE66363.1"/>
    <property type="molecule type" value="Genomic_DNA"/>
</dbReference>
<organism evidence="1 2">
    <name type="scientific">Sediminicola luteus</name>
    <dbReference type="NCBI Taxonomy" id="319238"/>
    <lineage>
        <taxon>Bacteria</taxon>
        <taxon>Pseudomonadati</taxon>
        <taxon>Bacteroidota</taxon>
        <taxon>Flavobacteriia</taxon>
        <taxon>Flavobacteriales</taxon>
        <taxon>Flavobacteriaceae</taxon>
        <taxon>Sediminicola</taxon>
    </lineage>
</organism>
<proteinExistence type="predicted"/>
<name>A0A2A4GD33_9FLAO</name>
<evidence type="ECO:0000313" key="2">
    <source>
        <dbReference type="Proteomes" id="UP000219559"/>
    </source>
</evidence>
<comment type="caution">
    <text evidence="1">The sequence shown here is derived from an EMBL/GenBank/DDBJ whole genome shotgun (WGS) entry which is preliminary data.</text>
</comment>
<dbReference type="AlphaFoldDB" id="A0A2A4GD33"/>
<accession>A0A2A4GD33</accession>
<sequence>MQNIDAKRVIRFMFTFKLFDASQPQNSQKLEVVYPFSPGRRTITFSNARNKKKRLKCIEYIVRLSAVEARVRFRVIKILDWLPVSRHGTQMNKFNTF</sequence>
<evidence type="ECO:0000313" key="1">
    <source>
        <dbReference type="EMBL" id="PCE66363.1"/>
    </source>
</evidence>